<comment type="similarity">
    <text evidence="1">Belongs to the class I-like SAM-binding methyltransferase superfamily. TRM5/TYW2 family.</text>
</comment>
<dbReference type="InterPro" id="IPR029063">
    <property type="entry name" value="SAM-dependent_MTases_sf"/>
</dbReference>
<evidence type="ECO:0000256" key="8">
    <source>
        <dbReference type="ARBA" id="ARBA00023242"/>
    </source>
</evidence>
<feature type="binding site" evidence="10">
    <location>
        <position position="251"/>
    </location>
    <ligand>
        <name>S-adenosyl-L-methionine</name>
        <dbReference type="ChEBI" id="CHEBI:59789"/>
    </ligand>
</feature>
<comment type="subcellular location">
    <subcellularLocation>
        <location evidence="10">Mitochondrion matrix</location>
    </subcellularLocation>
    <subcellularLocation>
        <location evidence="10">Nucleus</location>
    </subcellularLocation>
    <subcellularLocation>
        <location evidence="10">Cytoplasm</location>
    </subcellularLocation>
    <text evidence="10">Predominantly in the mitochondria and in the nucleus.</text>
</comment>
<dbReference type="PANTHER" id="PTHR23245">
    <property type="entry name" value="TRNA METHYLTRANSFERASE"/>
    <property type="match status" value="1"/>
</dbReference>
<keyword evidence="13" id="KW-1185">Reference proteome</keyword>
<evidence type="ECO:0000259" key="11">
    <source>
        <dbReference type="PROSITE" id="PS51684"/>
    </source>
</evidence>
<dbReference type="SUPFAM" id="SSF53335">
    <property type="entry name" value="S-adenosyl-L-methionine-dependent methyltransferases"/>
    <property type="match status" value="1"/>
</dbReference>
<dbReference type="HAMAP" id="MF_03152">
    <property type="entry name" value="TRM5"/>
    <property type="match status" value="1"/>
</dbReference>
<dbReference type="AlphaFoldDB" id="A0A0C9LQK5"/>
<feature type="binding site" evidence="10">
    <location>
        <position position="345"/>
    </location>
    <ligand>
        <name>S-adenosyl-L-methionine</name>
        <dbReference type="ChEBI" id="CHEBI:59789"/>
    </ligand>
</feature>
<dbReference type="Proteomes" id="UP000053815">
    <property type="component" value="Unassembled WGS sequence"/>
</dbReference>
<dbReference type="InterPro" id="IPR030382">
    <property type="entry name" value="MeTrfase_TRM5/TYW2"/>
</dbReference>
<keyword evidence="8 10" id="KW-0539">Nucleus</keyword>
<dbReference type="InterPro" id="IPR025792">
    <property type="entry name" value="tRNA_Gua_MeTrfase_euk"/>
</dbReference>
<keyword evidence="7 10" id="KW-0496">Mitochondrion</keyword>
<dbReference type="EC" id="2.1.1.228" evidence="10"/>
<comment type="subunit">
    <text evidence="10">Monomer.</text>
</comment>
<evidence type="ECO:0000256" key="3">
    <source>
        <dbReference type="ARBA" id="ARBA00022603"/>
    </source>
</evidence>
<dbReference type="GO" id="GO:0052906">
    <property type="term" value="F:tRNA (guanine(37)-N1)-methyltransferase activity"/>
    <property type="evidence" value="ECO:0007669"/>
    <property type="project" value="UniProtKB-UniRule"/>
</dbReference>
<dbReference type="GO" id="GO:0005634">
    <property type="term" value="C:nucleus"/>
    <property type="evidence" value="ECO:0007669"/>
    <property type="project" value="UniProtKB-SubCell"/>
</dbReference>
<evidence type="ECO:0000256" key="6">
    <source>
        <dbReference type="ARBA" id="ARBA00022694"/>
    </source>
</evidence>
<dbReference type="GO" id="GO:0002939">
    <property type="term" value="P:tRNA N1-guanine methylation"/>
    <property type="evidence" value="ECO:0007669"/>
    <property type="project" value="TreeGrafter"/>
</dbReference>
<comment type="function">
    <text evidence="10">Specifically methylates the N1 position of guanosine-37 in various cytoplasmic and mitochondrial tRNAs. Methylation is not dependent on the nature of the nucleoside 5' of the target nucleoside. This is the first step in the biosynthesis of wybutosine (yW), a modified base adjacent to the anticodon of tRNAs and required for accurate decoding.</text>
</comment>
<comment type="similarity">
    <text evidence="10">Belongs to the TRM5 / TYW2 family.</text>
</comment>
<dbReference type="OrthoDB" id="408788at2759"/>
<keyword evidence="6 10" id="KW-0819">tRNA processing</keyword>
<evidence type="ECO:0000313" key="13">
    <source>
        <dbReference type="Proteomes" id="UP000053815"/>
    </source>
</evidence>
<comment type="catalytic activity">
    <reaction evidence="9 10">
        <text>guanosine(37) in tRNA + S-adenosyl-L-methionine = N(1)-methylguanosine(37) in tRNA + S-adenosyl-L-homocysteine + H(+)</text>
        <dbReference type="Rhea" id="RHEA:36899"/>
        <dbReference type="Rhea" id="RHEA-COMP:10145"/>
        <dbReference type="Rhea" id="RHEA-COMP:10147"/>
        <dbReference type="ChEBI" id="CHEBI:15378"/>
        <dbReference type="ChEBI" id="CHEBI:57856"/>
        <dbReference type="ChEBI" id="CHEBI:59789"/>
        <dbReference type="ChEBI" id="CHEBI:73542"/>
        <dbReference type="ChEBI" id="CHEBI:74269"/>
        <dbReference type="EC" id="2.1.1.228"/>
    </reaction>
</comment>
<evidence type="ECO:0000256" key="5">
    <source>
        <dbReference type="ARBA" id="ARBA00022691"/>
    </source>
</evidence>
<dbReference type="EMBL" id="DF836297">
    <property type="protein sequence ID" value="GAN01535.1"/>
    <property type="molecule type" value="Genomic_DNA"/>
</dbReference>
<reference evidence="12" key="1">
    <citation type="submission" date="2014-09" db="EMBL/GenBank/DDBJ databases">
        <title>Draft genome sequence of an oleaginous Mucoromycotina fungus Mucor ambiguus NBRC6742.</title>
        <authorList>
            <person name="Takeda I."/>
            <person name="Yamane N."/>
            <person name="Morita T."/>
            <person name="Tamano K."/>
            <person name="Machida M."/>
            <person name="Baker S."/>
            <person name="Koike H."/>
        </authorList>
    </citation>
    <scope>NUCLEOTIDE SEQUENCE</scope>
    <source>
        <strain evidence="12">NBRC 6742</strain>
    </source>
</reference>
<organism evidence="12">
    <name type="scientific">Mucor ambiguus</name>
    <dbReference type="NCBI Taxonomy" id="91626"/>
    <lineage>
        <taxon>Eukaryota</taxon>
        <taxon>Fungi</taxon>
        <taxon>Fungi incertae sedis</taxon>
        <taxon>Mucoromycota</taxon>
        <taxon>Mucoromycotina</taxon>
        <taxon>Mucoromycetes</taxon>
        <taxon>Mucorales</taxon>
        <taxon>Mucorineae</taxon>
        <taxon>Mucoraceae</taxon>
        <taxon>Mucor</taxon>
    </lineage>
</organism>
<evidence type="ECO:0000256" key="2">
    <source>
        <dbReference type="ARBA" id="ARBA00022490"/>
    </source>
</evidence>
<dbReference type="Gene3D" id="3.30.300.110">
    <property type="entry name" value="Met-10+ protein-like domains"/>
    <property type="match status" value="1"/>
</dbReference>
<evidence type="ECO:0000256" key="9">
    <source>
        <dbReference type="ARBA" id="ARBA00047783"/>
    </source>
</evidence>
<proteinExistence type="inferred from homology"/>
<evidence type="ECO:0000256" key="10">
    <source>
        <dbReference type="HAMAP-Rule" id="MF_03152"/>
    </source>
</evidence>
<dbReference type="InterPro" id="IPR056744">
    <property type="entry name" value="TRM5/TYW2-like_N"/>
</dbReference>
<evidence type="ECO:0000256" key="7">
    <source>
        <dbReference type="ARBA" id="ARBA00023128"/>
    </source>
</evidence>
<dbReference type="Pfam" id="PF25133">
    <property type="entry name" value="TYW2_N_2"/>
    <property type="match status" value="1"/>
</dbReference>
<keyword evidence="5 10" id="KW-0949">S-adenosyl-L-methionine</keyword>
<evidence type="ECO:0000256" key="4">
    <source>
        <dbReference type="ARBA" id="ARBA00022679"/>
    </source>
</evidence>
<feature type="domain" description="SAM-dependent methyltransferase TRM5/TYW2-type" evidence="11">
    <location>
        <begin position="162"/>
        <end position="429"/>
    </location>
</feature>
<evidence type="ECO:0000256" key="1">
    <source>
        <dbReference type="ARBA" id="ARBA00009775"/>
    </source>
</evidence>
<sequence>MHEPSSNQPQQTLTSSHKNCASNEEIQASPLPVFKIMSLTPPQNRGMTALDRDAFKSTFTTLAIRAPNQLVKPLMTQLEDELLNQPRIRSVVSDGTRTDTKLILLRLDIKDVKESFAESKFDLIKQLDIVEHDFEVDYDYWTTEQILYSVMPEGDAETPSSFTTTGHIAHVNLKEENMPFKGLIAQVILDKNKKIKSVVNKTNQIDNTYRNFQMEVLAGDTNMVTELKENDCKFRFDFSKVYWNSRLQAEHRRLVGLFKKGDYICDVMAGVGPFSIPAAKKGAIIYANDLNPASYESLCENIKLNKIDQHIKTYNMDGRAFIKQAVCDLSSEAQDDRTFDHFIMNLPATAIEFLDAFKGLYKGRNISSDRLPMIHVHCFTRSSDPHQDIEQRVRQAMGGPIDKASYRLHWVRTVAPKKDMYCISFRLSPGIAFL</sequence>
<name>A0A0C9LQK5_9FUNG</name>
<dbReference type="PROSITE" id="PS51684">
    <property type="entry name" value="SAM_MT_TRM5_TYW2"/>
    <property type="match status" value="1"/>
</dbReference>
<keyword evidence="2 10" id="KW-0963">Cytoplasm</keyword>
<feature type="binding site" evidence="10">
    <location>
        <begin position="317"/>
        <end position="318"/>
    </location>
    <ligand>
        <name>S-adenosyl-L-methionine</name>
        <dbReference type="ChEBI" id="CHEBI:59789"/>
    </ligand>
</feature>
<dbReference type="PANTHER" id="PTHR23245:SF36">
    <property type="entry name" value="TRNA (GUANINE(37)-N1)-METHYLTRANSFERASE"/>
    <property type="match status" value="1"/>
</dbReference>
<feature type="binding site" evidence="10">
    <location>
        <begin position="289"/>
        <end position="290"/>
    </location>
    <ligand>
        <name>S-adenosyl-L-methionine</name>
        <dbReference type="ChEBI" id="CHEBI:59789"/>
    </ligand>
</feature>
<keyword evidence="4 10" id="KW-0808">Transferase</keyword>
<dbReference type="GO" id="GO:0070901">
    <property type="term" value="P:mitochondrial tRNA methylation"/>
    <property type="evidence" value="ECO:0007669"/>
    <property type="project" value="UniProtKB-ARBA"/>
</dbReference>
<dbReference type="InterPro" id="IPR056743">
    <property type="entry name" value="TRM5-TYW2-like_MTfase"/>
</dbReference>
<dbReference type="FunFam" id="3.30.300.110:FF:000001">
    <property type="entry name" value="tRNA (guanine(37)-N1)-methyltransferase"/>
    <property type="match status" value="1"/>
</dbReference>
<evidence type="ECO:0000313" key="12">
    <source>
        <dbReference type="EMBL" id="GAN01535.1"/>
    </source>
</evidence>
<gene>
    <name evidence="10" type="primary">TRM5</name>
    <name evidence="12" type="ORF">MAM1_0008d00968</name>
</gene>
<protein>
    <recommendedName>
        <fullName evidence="10">tRNA (guanine(37)-N1)-methyltransferase</fullName>
        <ecNumber evidence="10">2.1.1.228</ecNumber>
    </recommendedName>
    <alternativeName>
        <fullName evidence="10">M1G-methyltransferase</fullName>
    </alternativeName>
    <alternativeName>
        <fullName evidence="10">tRNA [GM37] methyltransferase</fullName>
    </alternativeName>
    <alternativeName>
        <fullName evidence="10">tRNA methyltransferase 5</fullName>
    </alternativeName>
</protein>
<dbReference type="GO" id="GO:0005759">
    <property type="term" value="C:mitochondrial matrix"/>
    <property type="evidence" value="ECO:0007669"/>
    <property type="project" value="UniProtKB-SubCell"/>
</dbReference>
<dbReference type="Gene3D" id="3.40.50.150">
    <property type="entry name" value="Vaccinia Virus protein VP39"/>
    <property type="match status" value="1"/>
</dbReference>
<accession>A0A0C9LQK5</accession>
<keyword evidence="3 10" id="KW-0489">Methyltransferase</keyword>
<dbReference type="STRING" id="91626.A0A0C9LQK5"/>
<dbReference type="Pfam" id="PF02475">
    <property type="entry name" value="TRM5-TYW2_MTfase"/>
    <property type="match status" value="1"/>
</dbReference>